<comment type="similarity">
    <text evidence="1 5">Belongs to the Fmt family.</text>
</comment>
<organism evidence="8 9">
    <name type="scientific">Sneathia vaginalis</name>
    <dbReference type="NCBI Taxonomy" id="187101"/>
    <lineage>
        <taxon>Bacteria</taxon>
        <taxon>Fusobacteriati</taxon>
        <taxon>Fusobacteriota</taxon>
        <taxon>Fusobacteriia</taxon>
        <taxon>Fusobacteriales</taxon>
        <taxon>Leptotrichiaceae</taxon>
        <taxon>Sneathia</taxon>
    </lineage>
</organism>
<dbReference type="AlphaFoldDB" id="A0A0E3ZC97"/>
<dbReference type="NCBIfam" id="TIGR00460">
    <property type="entry name" value="fmt"/>
    <property type="match status" value="1"/>
</dbReference>
<dbReference type="InterPro" id="IPR011034">
    <property type="entry name" value="Formyl_transferase-like_C_sf"/>
</dbReference>
<gene>
    <name evidence="5" type="primary">fmt</name>
    <name evidence="8" type="ORF">VC03_06285</name>
</gene>
<dbReference type="InterPro" id="IPR044135">
    <property type="entry name" value="Met-tRNA-FMT_C"/>
</dbReference>
<name>A0A0E3ZC97_9FUSO</name>
<sequence length="312" mass="35225">MRTIFMGTPEFSLESLRYLYENTDLRLVVTKEDKINSRGNKINYSPVKEFAIEHNIEYLQPKSLKNDETYEYIKSFDPELIVVAAYGKIIPKRLIDLPKYGIINVHSSILPKYRGSSPIHHALLNGDKKTGLTIMLIDEGLDTGDILEVEEVDIDEKDNLATLTEKLSNMSYGLLDKTIKKILSGTITRTKQDDAKAVVVSLIKKSDCLLDFNLTKEQIYNKVRAFNPTPTAYILKGSEHIKVYEVEKIDKEYEGKMGQVVEITKKGPIVKCLNGAVRLKSVKFEGKKIQSGADIVNGRKVLLGDVFYGKES</sequence>
<keyword evidence="9" id="KW-1185">Reference proteome</keyword>
<accession>A0A0E3ZC97</accession>
<dbReference type="Pfam" id="PF02911">
    <property type="entry name" value="Formyl_trans_C"/>
    <property type="match status" value="1"/>
</dbReference>
<dbReference type="CDD" id="cd08646">
    <property type="entry name" value="FMT_core_Met-tRNA-FMT_N"/>
    <property type="match status" value="1"/>
</dbReference>
<evidence type="ECO:0000256" key="4">
    <source>
        <dbReference type="ARBA" id="ARBA00022917"/>
    </source>
</evidence>
<evidence type="ECO:0000313" key="9">
    <source>
        <dbReference type="Proteomes" id="UP000033103"/>
    </source>
</evidence>
<dbReference type="EMBL" id="CP011280">
    <property type="protein sequence ID" value="AKC96176.1"/>
    <property type="molecule type" value="Genomic_DNA"/>
</dbReference>
<dbReference type="KEGG" id="sns:VC03_06285"/>
<dbReference type="HOGENOM" id="CLU_033347_1_1_0"/>
<dbReference type="Proteomes" id="UP000033103">
    <property type="component" value="Chromosome"/>
</dbReference>
<dbReference type="STRING" id="187101.VC03_06285"/>
<evidence type="ECO:0000256" key="5">
    <source>
        <dbReference type="HAMAP-Rule" id="MF_00182"/>
    </source>
</evidence>
<dbReference type="CDD" id="cd08704">
    <property type="entry name" value="Met_tRNA_FMT_C"/>
    <property type="match status" value="1"/>
</dbReference>
<dbReference type="PANTHER" id="PTHR11138:SF5">
    <property type="entry name" value="METHIONYL-TRNA FORMYLTRANSFERASE, MITOCHONDRIAL"/>
    <property type="match status" value="1"/>
</dbReference>
<dbReference type="InterPro" id="IPR005793">
    <property type="entry name" value="Formyl_trans_C"/>
</dbReference>
<dbReference type="EC" id="2.1.2.9" evidence="2 5"/>
<dbReference type="OrthoDB" id="9802815at2"/>
<comment type="catalytic activity">
    <reaction evidence="5">
        <text>L-methionyl-tRNA(fMet) + (6R)-10-formyltetrahydrofolate = N-formyl-L-methionyl-tRNA(fMet) + (6S)-5,6,7,8-tetrahydrofolate + H(+)</text>
        <dbReference type="Rhea" id="RHEA:24380"/>
        <dbReference type="Rhea" id="RHEA-COMP:9952"/>
        <dbReference type="Rhea" id="RHEA-COMP:9953"/>
        <dbReference type="ChEBI" id="CHEBI:15378"/>
        <dbReference type="ChEBI" id="CHEBI:57453"/>
        <dbReference type="ChEBI" id="CHEBI:78530"/>
        <dbReference type="ChEBI" id="CHEBI:78844"/>
        <dbReference type="ChEBI" id="CHEBI:195366"/>
        <dbReference type="EC" id="2.1.2.9"/>
    </reaction>
</comment>
<evidence type="ECO:0000256" key="3">
    <source>
        <dbReference type="ARBA" id="ARBA00022679"/>
    </source>
</evidence>
<dbReference type="Gene3D" id="3.40.50.12230">
    <property type="match status" value="1"/>
</dbReference>
<dbReference type="InterPro" id="IPR005794">
    <property type="entry name" value="Fmt"/>
</dbReference>
<feature type="domain" description="Formyl transferase N-terminal" evidence="6">
    <location>
        <begin position="15"/>
        <end position="171"/>
    </location>
</feature>
<dbReference type="PANTHER" id="PTHR11138">
    <property type="entry name" value="METHIONYL-TRNA FORMYLTRANSFERASE"/>
    <property type="match status" value="1"/>
</dbReference>
<keyword evidence="3 5" id="KW-0808">Transferase</keyword>
<reference evidence="8 9" key="1">
    <citation type="journal article" date="2012" name="BMC Genomics">
        <title>Genomic sequence analysis and characterization of Sneathia amnii sp. nov.</title>
        <authorList>
            <consortium name="Vaginal Microbiome Consortium (additional members)"/>
            <person name="Harwich M.D.Jr."/>
            <person name="Serrano M.G."/>
            <person name="Fettweis J.M."/>
            <person name="Alves J.M."/>
            <person name="Reimers M.A."/>
            <person name="Buck G.A."/>
            <person name="Jefferson K.K."/>
        </authorList>
    </citation>
    <scope>NUCLEOTIDE SEQUENCE [LARGE SCALE GENOMIC DNA]</scope>
    <source>
        <strain evidence="8 9">SN35</strain>
    </source>
</reference>
<dbReference type="InterPro" id="IPR002376">
    <property type="entry name" value="Formyl_transf_N"/>
</dbReference>
<dbReference type="InterPro" id="IPR036477">
    <property type="entry name" value="Formyl_transf_N_sf"/>
</dbReference>
<dbReference type="Pfam" id="PF00551">
    <property type="entry name" value="Formyl_trans_N"/>
    <property type="match status" value="1"/>
</dbReference>
<evidence type="ECO:0000256" key="1">
    <source>
        <dbReference type="ARBA" id="ARBA00010699"/>
    </source>
</evidence>
<dbReference type="InterPro" id="IPR041711">
    <property type="entry name" value="Met-tRNA-FMT_N"/>
</dbReference>
<dbReference type="PATRIC" id="fig|1069640.6.peg.1248"/>
<keyword evidence="4 5" id="KW-0648">Protein biosynthesis</keyword>
<feature type="domain" description="Formyl transferase C-terminal" evidence="7">
    <location>
        <begin position="203"/>
        <end position="299"/>
    </location>
</feature>
<dbReference type="GO" id="GO:0004479">
    <property type="term" value="F:methionyl-tRNA formyltransferase activity"/>
    <property type="evidence" value="ECO:0007669"/>
    <property type="project" value="UniProtKB-UniRule"/>
</dbReference>
<evidence type="ECO:0000259" key="7">
    <source>
        <dbReference type="Pfam" id="PF02911"/>
    </source>
</evidence>
<protein>
    <recommendedName>
        <fullName evidence="2 5">Methionyl-tRNA formyltransferase</fullName>
        <ecNumber evidence="2 5">2.1.2.9</ecNumber>
    </recommendedName>
</protein>
<evidence type="ECO:0000259" key="6">
    <source>
        <dbReference type="Pfam" id="PF00551"/>
    </source>
</evidence>
<dbReference type="HAMAP" id="MF_00182">
    <property type="entry name" value="Formyl_trans"/>
    <property type="match status" value="1"/>
</dbReference>
<proteinExistence type="inferred from homology"/>
<dbReference type="GO" id="GO:0005829">
    <property type="term" value="C:cytosol"/>
    <property type="evidence" value="ECO:0007669"/>
    <property type="project" value="TreeGrafter"/>
</dbReference>
<feature type="binding site" evidence="5">
    <location>
        <begin position="108"/>
        <end position="111"/>
    </location>
    <ligand>
        <name>(6S)-5,6,7,8-tetrahydrofolate</name>
        <dbReference type="ChEBI" id="CHEBI:57453"/>
    </ligand>
</feature>
<dbReference type="SUPFAM" id="SSF53328">
    <property type="entry name" value="Formyltransferase"/>
    <property type="match status" value="1"/>
</dbReference>
<evidence type="ECO:0000313" key="8">
    <source>
        <dbReference type="EMBL" id="AKC96176.1"/>
    </source>
</evidence>
<evidence type="ECO:0000256" key="2">
    <source>
        <dbReference type="ARBA" id="ARBA00012261"/>
    </source>
</evidence>
<comment type="function">
    <text evidence="5">Attaches a formyl group to the free amino group of methionyl-tRNA(fMet). The formyl group appears to play a dual role in the initiator identity of N-formylmethionyl-tRNA by promoting its recognition by IF2 and preventing the misappropriation of this tRNA by the elongation apparatus.</text>
</comment>
<dbReference type="SUPFAM" id="SSF50486">
    <property type="entry name" value="FMT C-terminal domain-like"/>
    <property type="match status" value="1"/>
</dbReference>